<protein>
    <submittedName>
        <fullName evidence="1">Uncharacterized protein</fullName>
    </submittedName>
</protein>
<gene>
    <name evidence="1" type="ORF">MTP08_08010</name>
</gene>
<keyword evidence="2" id="KW-1185">Reference proteome</keyword>
<dbReference type="Proteomes" id="UP000831068">
    <property type="component" value="Chromosome"/>
</dbReference>
<accession>A0ABY4BDQ2</accession>
<name>A0ABY4BDQ2_9FLAO</name>
<reference evidence="1 2" key="1">
    <citation type="submission" date="2022-03" db="EMBL/GenBank/DDBJ databases">
        <title>Chryseobacterium sp. isolated from the Andong Sikhe.</title>
        <authorList>
            <person name="Won M."/>
            <person name="Kim S.-J."/>
            <person name="Kwon S.-W."/>
        </authorList>
    </citation>
    <scope>NUCLEOTIDE SEQUENCE [LARGE SCALE GENOMIC DNA]</scope>
    <source>
        <strain evidence="1 2">ADR-1</strain>
    </source>
</reference>
<organism evidence="1 2">
    <name type="scientific">Chryseobacterium oryzae</name>
    <dbReference type="NCBI Taxonomy" id="2929799"/>
    <lineage>
        <taxon>Bacteria</taxon>
        <taxon>Pseudomonadati</taxon>
        <taxon>Bacteroidota</taxon>
        <taxon>Flavobacteriia</taxon>
        <taxon>Flavobacteriales</taxon>
        <taxon>Weeksellaceae</taxon>
        <taxon>Chryseobacterium group</taxon>
        <taxon>Chryseobacterium</taxon>
    </lineage>
</organism>
<dbReference type="RefSeq" id="WP_243575526.1">
    <property type="nucleotide sequence ID" value="NZ_CP094529.1"/>
</dbReference>
<sequence>MTESNQIQEILNQIEEELFSLNIDVEIKSNTIEWKDNFGAENYIDINYCAKYLENLAWWKFNDSGKDLVMFTKNNFIISWDPTPLNNMGQSFGCIYLKFCREILVIAYQDKSTQRVFSINTNNLDIRQLYCCNKIGVAIWRDSLFIKDYDRNECFSVNLHMPLIEKTFHKEESLKSNQIYLSTSNGIERFQNLDL</sequence>
<dbReference type="EMBL" id="CP094529">
    <property type="protein sequence ID" value="UOE37014.1"/>
    <property type="molecule type" value="Genomic_DNA"/>
</dbReference>
<proteinExistence type="predicted"/>
<evidence type="ECO:0000313" key="1">
    <source>
        <dbReference type="EMBL" id="UOE37014.1"/>
    </source>
</evidence>
<evidence type="ECO:0000313" key="2">
    <source>
        <dbReference type="Proteomes" id="UP000831068"/>
    </source>
</evidence>